<dbReference type="PROSITE" id="PS50011">
    <property type="entry name" value="PROTEIN_KINASE_DOM"/>
    <property type="match status" value="1"/>
</dbReference>
<proteinExistence type="predicted"/>
<dbReference type="PROSITE" id="PS50005">
    <property type="entry name" value="TPR"/>
    <property type="match status" value="1"/>
</dbReference>
<dbReference type="InterPro" id="IPR011009">
    <property type="entry name" value="Kinase-like_dom_sf"/>
</dbReference>
<feature type="repeat" description="TPR" evidence="2">
    <location>
        <begin position="736"/>
        <end position="769"/>
    </location>
</feature>
<reference evidence="5 6" key="1">
    <citation type="submission" date="2016-10" db="EMBL/GenBank/DDBJ databases">
        <authorList>
            <person name="de Groot N.N."/>
        </authorList>
    </citation>
    <scope>NUCLEOTIDE SEQUENCE [LARGE SCALE GENOMIC DNA]</scope>
    <source>
        <strain evidence="5 6">DSM 18978</strain>
    </source>
</reference>
<dbReference type="Gene3D" id="1.10.510.10">
    <property type="entry name" value="Transferase(Phosphotransferase) domain 1"/>
    <property type="match status" value="1"/>
</dbReference>
<dbReference type="SUPFAM" id="SSF48452">
    <property type="entry name" value="TPR-like"/>
    <property type="match status" value="2"/>
</dbReference>
<dbReference type="RefSeq" id="WP_091540087.1">
    <property type="nucleotide sequence ID" value="NZ_FMUS01000003.1"/>
</dbReference>
<dbReference type="SMART" id="SM00220">
    <property type="entry name" value="S_TKc"/>
    <property type="match status" value="1"/>
</dbReference>
<gene>
    <name evidence="5" type="ORF">SAMN03080606_00738</name>
</gene>
<dbReference type="SUPFAM" id="SSF55781">
    <property type="entry name" value="GAF domain-like"/>
    <property type="match status" value="1"/>
</dbReference>
<dbReference type="SUPFAM" id="SSF55073">
    <property type="entry name" value="Nucleotide cyclase"/>
    <property type="match status" value="1"/>
</dbReference>
<organism evidence="5 6">
    <name type="scientific">Alkaliphilus peptidifermentans DSM 18978</name>
    <dbReference type="NCBI Taxonomy" id="1120976"/>
    <lineage>
        <taxon>Bacteria</taxon>
        <taxon>Bacillati</taxon>
        <taxon>Bacillota</taxon>
        <taxon>Clostridia</taxon>
        <taxon>Peptostreptococcales</taxon>
        <taxon>Natronincolaceae</taxon>
        <taxon>Alkaliphilus</taxon>
    </lineage>
</organism>
<dbReference type="SUPFAM" id="SSF52540">
    <property type="entry name" value="P-loop containing nucleoside triphosphate hydrolases"/>
    <property type="match status" value="1"/>
</dbReference>
<evidence type="ECO:0000256" key="2">
    <source>
        <dbReference type="PROSITE-ProRule" id="PRU00339"/>
    </source>
</evidence>
<dbReference type="InterPro" id="IPR043128">
    <property type="entry name" value="Rev_trsase/Diguanyl_cyclase"/>
</dbReference>
<dbReference type="EMBL" id="FMUS01000003">
    <property type="protein sequence ID" value="SCY04753.1"/>
    <property type="molecule type" value="Genomic_DNA"/>
</dbReference>
<dbReference type="GO" id="GO:0052621">
    <property type="term" value="F:diguanylate cyclase activity"/>
    <property type="evidence" value="ECO:0007669"/>
    <property type="project" value="TreeGrafter"/>
</dbReference>
<dbReference type="GO" id="GO:1902201">
    <property type="term" value="P:negative regulation of bacterial-type flagellum-dependent cell motility"/>
    <property type="evidence" value="ECO:0007669"/>
    <property type="project" value="TreeGrafter"/>
</dbReference>
<dbReference type="Pfam" id="PF13191">
    <property type="entry name" value="AAA_16"/>
    <property type="match status" value="1"/>
</dbReference>
<protein>
    <submittedName>
        <fullName evidence="5">Diguanylate cyclase (GGDEF) domain-containing protein</fullName>
    </submittedName>
</protein>
<dbReference type="SUPFAM" id="SSF56112">
    <property type="entry name" value="Protein kinase-like (PK-like)"/>
    <property type="match status" value="1"/>
</dbReference>
<keyword evidence="2" id="KW-0802">TPR repeat</keyword>
<dbReference type="Gene3D" id="3.30.450.40">
    <property type="match status" value="1"/>
</dbReference>
<keyword evidence="6" id="KW-1185">Reference proteome</keyword>
<dbReference type="InterPro" id="IPR000719">
    <property type="entry name" value="Prot_kinase_dom"/>
</dbReference>
<dbReference type="InterPro" id="IPR000160">
    <property type="entry name" value="GGDEF_dom"/>
</dbReference>
<dbReference type="Gene3D" id="3.40.50.300">
    <property type="entry name" value="P-loop containing nucleotide triphosphate hydrolases"/>
    <property type="match status" value="1"/>
</dbReference>
<evidence type="ECO:0000256" key="1">
    <source>
        <dbReference type="ARBA" id="ARBA00004167"/>
    </source>
</evidence>
<dbReference type="PROSITE" id="PS50887">
    <property type="entry name" value="GGDEF"/>
    <property type="match status" value="1"/>
</dbReference>
<feature type="domain" description="Protein kinase" evidence="3">
    <location>
        <begin position="1"/>
        <end position="266"/>
    </location>
</feature>
<dbReference type="GO" id="GO:0004672">
    <property type="term" value="F:protein kinase activity"/>
    <property type="evidence" value="ECO:0007669"/>
    <property type="project" value="InterPro"/>
</dbReference>
<dbReference type="OrthoDB" id="9805474at2"/>
<evidence type="ECO:0000313" key="5">
    <source>
        <dbReference type="EMBL" id="SCY04753.1"/>
    </source>
</evidence>
<name>A0A1G5CQL3_9FIRM</name>
<dbReference type="Pfam" id="PF00990">
    <property type="entry name" value="GGDEF"/>
    <property type="match status" value="1"/>
</dbReference>
<dbReference type="InterPro" id="IPR019734">
    <property type="entry name" value="TPR_rpt"/>
</dbReference>
<dbReference type="FunFam" id="3.30.70.270:FF:000001">
    <property type="entry name" value="Diguanylate cyclase domain protein"/>
    <property type="match status" value="1"/>
</dbReference>
<dbReference type="SMART" id="SM00267">
    <property type="entry name" value="GGDEF"/>
    <property type="match status" value="1"/>
</dbReference>
<dbReference type="InterPro" id="IPR041664">
    <property type="entry name" value="AAA_16"/>
</dbReference>
<dbReference type="InterPro" id="IPR027417">
    <property type="entry name" value="P-loop_NTPase"/>
</dbReference>
<dbReference type="SMART" id="SM00028">
    <property type="entry name" value="TPR"/>
    <property type="match status" value="5"/>
</dbReference>
<dbReference type="CDD" id="cd01949">
    <property type="entry name" value="GGDEF"/>
    <property type="match status" value="1"/>
</dbReference>
<dbReference type="PANTHER" id="PTHR45138:SF9">
    <property type="entry name" value="DIGUANYLATE CYCLASE DGCM-RELATED"/>
    <property type="match status" value="1"/>
</dbReference>
<accession>A0A1G5CQL3</accession>
<sequence>MELINNRYRIEDIKEQESLYSKYIVQDLLQKNKKVILYIINHTQYSNEFITFCNNNFYELTSIQHPNLLQVYNYGIIETIDDKRINDRRFYYTTEYYDTESLINHNIQLSEEEILNVYTKAALVLDYLHFHGHIYKFIGIDTMFVFRHENDINIKLLDLVSLKKYEINKRYLDEMSISCRAPELTYGIELGSYTDIYSLGALFFYLYTNQEFQYHKLINRMNHFEKTEVNSREYLLFETFKKMTHLDFFERYQSIHELNRHVKEVFRLDGLIEDKSPLEKLNFKTPIIGRDVELKKILDIQEQSHKNLMLIHGDKGIGKTRFVSEVRNQMRWKGYKTFGTTVTSSNENFYKLSAGILKGILKITTSNIIHKYANELIKIIPEIGANKNIIPARPLSEGKEILKLYDRVSNFIIEGTANQPTLIIIDDFQYVDHTVAEFIDYLLKISKLKKAPITVLLSFIKDELTNESIMNYIEQWQRNDYTLETRLSRLTVEETAKVIKHILGWNQEPLNFATRVMKEADGIPAYIEEAMRELFAQKMIIVDYSTKFDGFAWHKTTDDYSQIKITDNIDEAAVKQFETFDQLTKNIVKIISLFNTSVSLEIITAILGEEDDISNHLRRLTQLRILNEKLEDWGYTYGFFRKEFKGYIYNTIDEDLRIELHLSVSTVLEDLYMREGRENKDELIYHLLQSNQREKAIDYCIDAGDRMYDLKIHSQALVFYMRAHSLINESVDKRKLYLLIKIGDVYQNQGKNKEAVEYFTEATKLATVNDVELIIDAKIRIGFIALYRNELIEAEKCFLECIENAEAYGYNEGLLRTAYLLTRVYMFSRRIDKMSEICTKYLDVARELNRDDYIGMFLSQVGVNYSYKGKEVKALSLFKESVVYLEKANKIEDTCRPINNIGVILQDHFQDSKQARDYLEKSLKIAQQYHRVEDVIVTYNNIADSYMIDYEFNKAIEVLNKNVLLALEYEEETIKILSYINLVECYIDICDYKSAYNYLVKTRNEHQAKTGGLYRANFLLVSCRFYFEMGQYKKAKEIINEYFTEFNENESRQYLLMKKLEFMTLSLNKEPMEDKYLFEVIEQYSNTNYVRDHRLILLEAAMYYCDRNQLDLARDLLAKDEVLIEEYNNEYFQILRIFLKAIAKNQDNLISFIEESIIPFVSVNSKELKSKIYKKLAEAYLEKQDYYRAATYYFSVLEIIQLIINRIPDEFKKSYFLREDKYQVNHQLFIMKEVILNKKFNDTNTTLDTDNLEEYINLDDFFDISKFQELFNNPAFYQLALEQYKNLFPIEVENTMDLIESLTNDIDYNLDLSIKLAGKLVLATRGILIGIAEEGYEIITSFGEKIDLKSINYILEKSSTIREGLIVENSFIQPLDGNDDSQKDSRALMVVPIINKNKGVQTIETEQRNFARYEQEKIAGFLYLETDKVFNNFSHDTLKECEELVPLLGIMLNNYYLKISSSIDKLTGTYIRKYFEKVLQDEIEYSKDYEHIFSIIMCDIDHFKSVNDTYGHQRGDLVLTEVGHIIKNNIRSTDYAGRYGGEEFIILLPRASKMDALLVAEKIRTGFSDAKLLGDDVELTISCGIASYPHDGVNKDTIIERADQALYTAKEQGRNQSVVWEDGIRFVNKRVDKLAGIVTGNIVQDQRNVLVLAEAVEIITEDYSIEEKIYTLLGRLIEILEAEDGILFIVKNNEILTQFGRKRFIDEWIKTYSYNNKLIEKVIQTKQGEYLIDWEDVSHIDIFTGAPNWKSVIATPIIFNGELQGIVYLAVSVKEKEFDFSGYNLAKLTSNILGAVITDYNYITE</sequence>
<feature type="domain" description="GGDEF" evidence="4">
    <location>
        <begin position="1491"/>
        <end position="1622"/>
    </location>
</feature>
<dbReference type="NCBIfam" id="TIGR00254">
    <property type="entry name" value="GGDEF"/>
    <property type="match status" value="1"/>
</dbReference>
<comment type="subcellular location">
    <subcellularLocation>
        <location evidence="1">Membrane</location>
        <topology evidence="1">Single-pass membrane protein</topology>
    </subcellularLocation>
</comment>
<dbReference type="InterPro" id="IPR050469">
    <property type="entry name" value="Diguanylate_Cyclase"/>
</dbReference>
<dbReference type="Gene3D" id="1.25.40.10">
    <property type="entry name" value="Tetratricopeptide repeat domain"/>
    <property type="match status" value="2"/>
</dbReference>
<dbReference type="GO" id="GO:0043709">
    <property type="term" value="P:cell adhesion involved in single-species biofilm formation"/>
    <property type="evidence" value="ECO:0007669"/>
    <property type="project" value="TreeGrafter"/>
</dbReference>
<dbReference type="Proteomes" id="UP000198636">
    <property type="component" value="Unassembled WGS sequence"/>
</dbReference>
<dbReference type="GO" id="GO:0005886">
    <property type="term" value="C:plasma membrane"/>
    <property type="evidence" value="ECO:0007669"/>
    <property type="project" value="TreeGrafter"/>
</dbReference>
<evidence type="ECO:0000259" key="4">
    <source>
        <dbReference type="PROSITE" id="PS50887"/>
    </source>
</evidence>
<dbReference type="STRING" id="1120976.SAMN03080606_00738"/>
<dbReference type="PANTHER" id="PTHR45138">
    <property type="entry name" value="REGULATORY COMPONENTS OF SENSORY TRANSDUCTION SYSTEM"/>
    <property type="match status" value="1"/>
</dbReference>
<dbReference type="InterPro" id="IPR029016">
    <property type="entry name" value="GAF-like_dom_sf"/>
</dbReference>
<evidence type="ECO:0000313" key="6">
    <source>
        <dbReference type="Proteomes" id="UP000198636"/>
    </source>
</evidence>
<dbReference type="Gene3D" id="3.30.70.270">
    <property type="match status" value="1"/>
</dbReference>
<dbReference type="InterPro" id="IPR011990">
    <property type="entry name" value="TPR-like_helical_dom_sf"/>
</dbReference>
<dbReference type="GO" id="GO:0005524">
    <property type="term" value="F:ATP binding"/>
    <property type="evidence" value="ECO:0007669"/>
    <property type="project" value="InterPro"/>
</dbReference>
<evidence type="ECO:0000259" key="3">
    <source>
        <dbReference type="PROSITE" id="PS50011"/>
    </source>
</evidence>
<dbReference type="InterPro" id="IPR029787">
    <property type="entry name" value="Nucleotide_cyclase"/>
</dbReference>